<proteinExistence type="predicted"/>
<gene>
    <name evidence="1" type="ORF">DM484_05380</name>
</gene>
<evidence type="ECO:0000313" key="2">
    <source>
        <dbReference type="Proteomes" id="UP000249396"/>
    </source>
</evidence>
<protein>
    <submittedName>
        <fullName evidence="1">Peptidylprolyl isomerase</fullName>
    </submittedName>
</protein>
<reference evidence="1 2" key="1">
    <citation type="journal article" date="2018" name="Aquat. Microb. Ecol.">
        <title>Gammaproteobacterial methanotrophs dominate.</title>
        <authorList>
            <person name="Rissanen A.J."/>
            <person name="Saarenheimo J."/>
            <person name="Tiirola M."/>
            <person name="Peura S."/>
            <person name="Aalto S.L."/>
            <person name="Karvinen A."/>
            <person name="Nykanen H."/>
        </authorList>
    </citation>
    <scope>NUCLEOTIDE SEQUENCE [LARGE SCALE GENOMIC DNA]</scope>
    <source>
        <strain evidence="1">AMbin10</strain>
    </source>
</reference>
<sequence>MRQFLLFSVLILISGCAIIKGYQLDQRHGSANPSRFDQAPDQQAVANAPVEYWRDVKPITDNRCAVCHGCFDAPCQLQMGSVEGITRGASKTKVYDAVRLFAAEPSRLFVDAQSNAAWRLRGFNPVLNERESSAEANLDASVMARMLTLKSKHPFIAGSPLPNDRFDFSLDRNQYCPAIEEFDDFANKHPEWGMPYGLPALSKKEEQTIKQWLELGAPAAASQPLSETQLEHVAQWEEFLNGDDLKSQLMARYLFEHWFLAHFYFDDLPNGEFFDLVRSKTPPSQPIQFIASRRPYDNPGVARVYYRLRPVKGTLLAKTHMPYALNAARMARLKSWFVDDPYTVGKLPSYDPKIAANPFVTFEQIPVRSRYRLMLDEAQFTLMGFIKGPVCRGQVALNVISDYFWVGFTDPDHETLDSNANHLANALQNISLPSEQESNAGLLRWRSYARMQTQYLREKSEFLNQRLVGQNLPNLDMLWRGDGSNQNAALTVFRHFDSASVVKGLVGNRPQTALIMGYTLLERLHYLLVAGFDVYGNTAHQLQSRLYMDFLRMEGEFAVLVLLPKDSRDSVRDVWYRNASEDVKQYLNGSRAFFLQESGVKYQTDDPWPELLGLWKARLNPVLDKRYDLTQGKLDKEAWESLLQLSGLKGRAVSFLPEVMFLTIIDEKGQKHNFSISHNSAHSNISQMFKEEARRLPDEDTLTVVPGFLGAYPNAFYRLESSRLPWFVKMVENLRSEADYVALSSRFAIRRTDNRFWSHSDSLIEDYRKTFPVEAGLFDYNRFENR</sequence>
<evidence type="ECO:0000313" key="1">
    <source>
        <dbReference type="EMBL" id="PZN82983.1"/>
    </source>
</evidence>
<dbReference type="Pfam" id="PF06934">
    <property type="entry name" value="CTI"/>
    <property type="match status" value="1"/>
</dbReference>
<name>A0A2W4RIT2_9GAMM</name>
<dbReference type="AlphaFoldDB" id="A0A2W4RIT2"/>
<dbReference type="EMBL" id="QJPH01000195">
    <property type="protein sequence ID" value="PZN82983.1"/>
    <property type="molecule type" value="Genomic_DNA"/>
</dbReference>
<comment type="caution">
    <text evidence="1">The sequence shown here is derived from an EMBL/GenBank/DDBJ whole genome shotgun (WGS) entry which is preliminary data.</text>
</comment>
<organism evidence="1 2">
    <name type="scientific">Candidatus Methylumidiphilus alinenensis</name>
    <dbReference type="NCBI Taxonomy" id="2202197"/>
    <lineage>
        <taxon>Bacteria</taxon>
        <taxon>Pseudomonadati</taxon>
        <taxon>Pseudomonadota</taxon>
        <taxon>Gammaproteobacteria</taxon>
        <taxon>Methylococcales</taxon>
        <taxon>Candidatus Methylumidiphilus</taxon>
    </lineage>
</organism>
<dbReference type="Proteomes" id="UP000249396">
    <property type="component" value="Unassembled WGS sequence"/>
</dbReference>
<keyword evidence="1" id="KW-0413">Isomerase</keyword>
<dbReference type="GO" id="GO:0016853">
    <property type="term" value="F:isomerase activity"/>
    <property type="evidence" value="ECO:0007669"/>
    <property type="project" value="UniProtKB-KW"/>
</dbReference>
<accession>A0A2W4RIT2</accession>
<dbReference type="InterPro" id="IPR010706">
    <property type="entry name" value="Fatty_acid_cis-trans_isomerase"/>
</dbReference>
<dbReference type="PROSITE" id="PS51257">
    <property type="entry name" value="PROKAR_LIPOPROTEIN"/>
    <property type="match status" value="1"/>
</dbReference>